<dbReference type="Proteomes" id="UP000051461">
    <property type="component" value="Unassembled WGS sequence"/>
</dbReference>
<protein>
    <submittedName>
        <fullName evidence="4">TetR family transcriptional regulator</fullName>
    </submittedName>
</protein>
<reference evidence="4 5" key="1">
    <citation type="journal article" date="2015" name="Genome Announc.">
        <title>Expanding the biotechnology potential of lactobacilli through comparative genomics of 213 strains and associated genera.</title>
        <authorList>
            <person name="Sun Z."/>
            <person name="Harris H.M."/>
            <person name="McCann A."/>
            <person name="Guo C."/>
            <person name="Argimon S."/>
            <person name="Zhang W."/>
            <person name="Yang X."/>
            <person name="Jeffery I.B."/>
            <person name="Cooney J.C."/>
            <person name="Kagawa T.F."/>
            <person name="Liu W."/>
            <person name="Song Y."/>
            <person name="Salvetti E."/>
            <person name="Wrobel A."/>
            <person name="Rasinkangas P."/>
            <person name="Parkhill J."/>
            <person name="Rea M.C."/>
            <person name="O'Sullivan O."/>
            <person name="Ritari J."/>
            <person name="Douillard F.P."/>
            <person name="Paul Ross R."/>
            <person name="Yang R."/>
            <person name="Briner A.E."/>
            <person name="Felis G.E."/>
            <person name="de Vos W.M."/>
            <person name="Barrangou R."/>
            <person name="Klaenhammer T.R."/>
            <person name="Caufield P.W."/>
            <person name="Cui Y."/>
            <person name="Zhang H."/>
            <person name="O'Toole P.W."/>
        </authorList>
    </citation>
    <scope>NUCLEOTIDE SEQUENCE [LARGE SCALE GENOMIC DNA]</scope>
    <source>
        <strain evidence="4 5">DSM 20003</strain>
    </source>
</reference>
<dbReference type="PRINTS" id="PR00455">
    <property type="entry name" value="HTHTETR"/>
</dbReference>
<evidence type="ECO:0000256" key="2">
    <source>
        <dbReference type="PROSITE-ProRule" id="PRU00335"/>
    </source>
</evidence>
<dbReference type="InterPro" id="IPR009057">
    <property type="entry name" value="Homeodomain-like_sf"/>
</dbReference>
<name>A0A0R1H0D9_9LACO</name>
<evidence type="ECO:0000313" key="5">
    <source>
        <dbReference type="Proteomes" id="UP000051461"/>
    </source>
</evidence>
<sequence length="192" mass="21417">MRQKDPRKIAALQTAVIQVLITEGYQNLSVAKIAKLAGISPATLYIYYQDKQDMLSQVYLQIKDHIDTQLFAAHDEQATVAAQFRLLLTNYAHALRLYPKEAAAMRIFNQTPELVAPAAYAQSMARAKPIARLYQQGIATKALRNLAPELLIAFTFQPLDQLAENHFRAATPFTDAEIAMAIDMAWAACAQH</sequence>
<dbReference type="GO" id="GO:0003677">
    <property type="term" value="F:DNA binding"/>
    <property type="evidence" value="ECO:0007669"/>
    <property type="project" value="UniProtKB-UniRule"/>
</dbReference>
<proteinExistence type="predicted"/>
<dbReference type="Pfam" id="PF00440">
    <property type="entry name" value="TetR_N"/>
    <property type="match status" value="1"/>
</dbReference>
<dbReference type="PANTHER" id="PTHR43479">
    <property type="entry name" value="ACREF/ENVCD OPERON REPRESSOR-RELATED"/>
    <property type="match status" value="1"/>
</dbReference>
<dbReference type="InterPro" id="IPR054422">
    <property type="entry name" value="TetR-like_HI_0893_C"/>
</dbReference>
<dbReference type="STRING" id="1423726.FC07_GL002433"/>
<feature type="DNA-binding region" description="H-T-H motif" evidence="2">
    <location>
        <begin position="29"/>
        <end position="48"/>
    </location>
</feature>
<dbReference type="PROSITE" id="PS50977">
    <property type="entry name" value="HTH_TETR_2"/>
    <property type="match status" value="1"/>
</dbReference>
<accession>A0A0R1H0D9</accession>
<dbReference type="Gene3D" id="1.10.357.10">
    <property type="entry name" value="Tetracycline Repressor, domain 2"/>
    <property type="match status" value="1"/>
</dbReference>
<evidence type="ECO:0000256" key="1">
    <source>
        <dbReference type="ARBA" id="ARBA00023125"/>
    </source>
</evidence>
<comment type="caution">
    <text evidence="4">The sequence shown here is derived from an EMBL/GenBank/DDBJ whole genome shotgun (WGS) entry which is preliminary data.</text>
</comment>
<dbReference type="OrthoDB" id="6430772at2"/>
<keyword evidence="5" id="KW-1185">Reference proteome</keyword>
<dbReference type="SUPFAM" id="SSF46689">
    <property type="entry name" value="Homeodomain-like"/>
    <property type="match status" value="1"/>
</dbReference>
<dbReference type="AlphaFoldDB" id="A0A0R1H0D9"/>
<keyword evidence="1 2" id="KW-0238">DNA-binding</keyword>
<organism evidence="4 5">
    <name type="scientific">Loigolactobacillus bifermentans DSM 20003</name>
    <dbReference type="NCBI Taxonomy" id="1423726"/>
    <lineage>
        <taxon>Bacteria</taxon>
        <taxon>Bacillati</taxon>
        <taxon>Bacillota</taxon>
        <taxon>Bacilli</taxon>
        <taxon>Lactobacillales</taxon>
        <taxon>Lactobacillaceae</taxon>
        <taxon>Loigolactobacillus</taxon>
    </lineage>
</organism>
<evidence type="ECO:0000313" key="4">
    <source>
        <dbReference type="EMBL" id="KRK39465.1"/>
    </source>
</evidence>
<dbReference type="PATRIC" id="fig|1423726.3.peg.2525"/>
<feature type="domain" description="HTH tetR-type" evidence="3">
    <location>
        <begin position="6"/>
        <end position="66"/>
    </location>
</feature>
<gene>
    <name evidence="4" type="ORF">FC07_GL002433</name>
</gene>
<dbReference type="Pfam" id="PF22604">
    <property type="entry name" value="TetR_HI_0893_C"/>
    <property type="match status" value="1"/>
</dbReference>
<dbReference type="InterPro" id="IPR001647">
    <property type="entry name" value="HTH_TetR"/>
</dbReference>
<dbReference type="RefSeq" id="WP_057904264.1">
    <property type="nucleotide sequence ID" value="NZ_AZDA01000043.1"/>
</dbReference>
<dbReference type="EMBL" id="AZDA01000043">
    <property type="protein sequence ID" value="KRK39465.1"/>
    <property type="molecule type" value="Genomic_DNA"/>
</dbReference>
<evidence type="ECO:0000259" key="3">
    <source>
        <dbReference type="PROSITE" id="PS50977"/>
    </source>
</evidence>
<dbReference type="InterPro" id="IPR050624">
    <property type="entry name" value="HTH-type_Tx_Regulator"/>
</dbReference>
<dbReference type="PANTHER" id="PTHR43479:SF11">
    <property type="entry name" value="ACREF_ENVCD OPERON REPRESSOR-RELATED"/>
    <property type="match status" value="1"/>
</dbReference>